<dbReference type="GO" id="GO:0015031">
    <property type="term" value="P:protein transport"/>
    <property type="evidence" value="ECO:0007669"/>
    <property type="project" value="InterPro"/>
</dbReference>
<keyword evidence="2 5" id="KW-0812">Transmembrane</keyword>
<dbReference type="InterPro" id="IPR007273">
    <property type="entry name" value="SCAMP"/>
</dbReference>
<evidence type="ECO:0000256" key="2">
    <source>
        <dbReference type="ARBA" id="ARBA00022692"/>
    </source>
</evidence>
<evidence type="ECO:0000313" key="7">
    <source>
        <dbReference type="Proteomes" id="UP000031737"/>
    </source>
</evidence>
<name>A0A061J565_TRYRA</name>
<gene>
    <name evidence="6" type="ORF">TRSC58_03012</name>
</gene>
<keyword evidence="4 5" id="KW-0472">Membrane</keyword>
<evidence type="ECO:0000313" key="6">
    <source>
        <dbReference type="EMBL" id="ESL09271.1"/>
    </source>
</evidence>
<dbReference type="AlphaFoldDB" id="A0A061J565"/>
<protein>
    <recommendedName>
        <fullName evidence="8">Membrane-trafficking protein</fullName>
    </recommendedName>
</protein>
<dbReference type="Pfam" id="PF04144">
    <property type="entry name" value="SCAMP"/>
    <property type="match status" value="1"/>
</dbReference>
<comment type="subcellular location">
    <subcellularLocation>
        <location evidence="1">Membrane</location>
        <topology evidence="1">Multi-pass membrane protein</topology>
    </subcellularLocation>
</comment>
<dbReference type="Proteomes" id="UP000031737">
    <property type="component" value="Unassembled WGS sequence"/>
</dbReference>
<evidence type="ECO:0008006" key="8">
    <source>
        <dbReference type="Google" id="ProtNLM"/>
    </source>
</evidence>
<dbReference type="EMBL" id="AUPL01003012">
    <property type="protein sequence ID" value="ESL09271.1"/>
    <property type="molecule type" value="Genomic_DNA"/>
</dbReference>
<keyword evidence="7" id="KW-1185">Reference proteome</keyword>
<feature type="transmembrane region" description="Helical" evidence="5">
    <location>
        <begin position="182"/>
        <end position="207"/>
    </location>
</feature>
<dbReference type="GO" id="GO:0055038">
    <property type="term" value="C:recycling endosome membrane"/>
    <property type="evidence" value="ECO:0007669"/>
    <property type="project" value="TreeGrafter"/>
</dbReference>
<feature type="transmembrane region" description="Helical" evidence="5">
    <location>
        <begin position="109"/>
        <end position="132"/>
    </location>
</feature>
<organism evidence="6 7">
    <name type="scientific">Trypanosoma rangeli SC58</name>
    <dbReference type="NCBI Taxonomy" id="429131"/>
    <lineage>
        <taxon>Eukaryota</taxon>
        <taxon>Discoba</taxon>
        <taxon>Euglenozoa</taxon>
        <taxon>Kinetoplastea</taxon>
        <taxon>Metakinetoplastina</taxon>
        <taxon>Trypanosomatida</taxon>
        <taxon>Trypanosomatidae</taxon>
        <taxon>Trypanosoma</taxon>
        <taxon>Herpetosoma</taxon>
    </lineage>
</organism>
<dbReference type="PANTHER" id="PTHR10687">
    <property type="entry name" value="SECRETORY CARRIER-ASSOCIATED MEMBRANE PROTEIN SCAMP"/>
    <property type="match status" value="1"/>
</dbReference>
<feature type="transmembrane region" description="Helical" evidence="5">
    <location>
        <begin position="75"/>
        <end position="103"/>
    </location>
</feature>
<dbReference type="PANTHER" id="PTHR10687:SF2">
    <property type="entry name" value="SECRETORY CARRIER-ASSOCIATED MEMBRANE PROTEIN"/>
    <property type="match status" value="1"/>
</dbReference>
<dbReference type="OrthoDB" id="242866at2759"/>
<feature type="transmembrane region" description="Helical" evidence="5">
    <location>
        <begin position="144"/>
        <end position="162"/>
    </location>
</feature>
<evidence type="ECO:0000256" key="1">
    <source>
        <dbReference type="ARBA" id="ARBA00004141"/>
    </source>
</evidence>
<dbReference type="VEuPathDB" id="TriTrypDB:TRSC58_03012"/>
<evidence type="ECO:0000256" key="5">
    <source>
        <dbReference type="SAM" id="Phobius"/>
    </source>
</evidence>
<evidence type="ECO:0000256" key="3">
    <source>
        <dbReference type="ARBA" id="ARBA00022989"/>
    </source>
</evidence>
<proteinExistence type="predicted"/>
<accession>A0A061J565</accession>
<dbReference type="GO" id="GO:0032588">
    <property type="term" value="C:trans-Golgi network membrane"/>
    <property type="evidence" value="ECO:0007669"/>
    <property type="project" value="TreeGrafter"/>
</dbReference>
<comment type="caution">
    <text evidence="6">The sequence shown here is derived from an EMBL/GenBank/DDBJ whole genome shotgun (WGS) entry which is preliminary data.</text>
</comment>
<evidence type="ECO:0000256" key="4">
    <source>
        <dbReference type="ARBA" id="ARBA00023136"/>
    </source>
</evidence>
<sequence>MNQPHVYSTPPTLTIEMVLAKEKELEGRREAINRRQRNVAVEIGPPPNFPPKFLCIKPQIYHNIKEQVPVPLQRFMYILCGLYMSLIAMIIYNIVCAFVNFLLGGSSTHFALSFLYLLGIPGAFVLWYYNAYCAATDNSRPRRLLAYLGLFFGLTFDVWMAIGAYGFGGCGWIMTLEITSRVPAFIMCLISSILWSLHGTLLFMMFLRFWSCNPRSEASRYERSQL</sequence>
<keyword evidence="3 5" id="KW-1133">Transmembrane helix</keyword>
<reference evidence="6 7" key="1">
    <citation type="submission" date="2013-07" db="EMBL/GenBank/DDBJ databases">
        <authorList>
            <person name="Stoco P.H."/>
            <person name="Wagner G."/>
            <person name="Gerber A."/>
            <person name="Zaha A."/>
            <person name="Thompson C."/>
            <person name="Bartholomeu D.C."/>
            <person name="Luckemeyer D.D."/>
            <person name="Bahia D."/>
            <person name="Loreto E."/>
            <person name="Prestes E.B."/>
            <person name="Lima F.M."/>
            <person name="Rodrigues-Luiz G."/>
            <person name="Vallejo G.A."/>
            <person name="Filho J.F."/>
            <person name="Monteiro K.M."/>
            <person name="Tyler K.M."/>
            <person name="de Almeida L.G."/>
            <person name="Ortiz M.F."/>
            <person name="Siervo M.A."/>
            <person name="de Moraes M.H."/>
            <person name="Cunha O.L."/>
            <person name="Mendonca-Neto R."/>
            <person name="Silva R."/>
            <person name="Teixeira S.M."/>
            <person name="Murta S.M."/>
            <person name="Sincero T.C."/>
            <person name="Mendes T.A."/>
            <person name="Urmenyi T.P."/>
            <person name="Silva V.G."/>
            <person name="da Rocha W.D."/>
            <person name="Andersson B."/>
            <person name="Romanha A.J."/>
            <person name="Steindel M."/>
            <person name="de Vasconcelos A.T."/>
            <person name="Grisard E.C."/>
        </authorList>
    </citation>
    <scope>NUCLEOTIDE SEQUENCE [LARGE SCALE GENOMIC DNA]</scope>
    <source>
        <strain evidence="6 7">SC58</strain>
    </source>
</reference>